<keyword evidence="5" id="KW-1185">Reference proteome</keyword>
<evidence type="ECO:0000259" key="3">
    <source>
        <dbReference type="PROSITE" id="PS50994"/>
    </source>
</evidence>
<comment type="caution">
    <text evidence="4">The sequence shown here is derived from an EMBL/GenBank/DDBJ whole genome shotgun (WGS) entry which is preliminary data.</text>
</comment>
<gene>
    <name evidence="4" type="ORF">Tco_1132267</name>
</gene>
<accession>A0ABQ5JC35</accession>
<organism evidence="4 5">
    <name type="scientific">Tanacetum coccineum</name>
    <dbReference type="NCBI Taxonomy" id="301880"/>
    <lineage>
        <taxon>Eukaryota</taxon>
        <taxon>Viridiplantae</taxon>
        <taxon>Streptophyta</taxon>
        <taxon>Embryophyta</taxon>
        <taxon>Tracheophyta</taxon>
        <taxon>Spermatophyta</taxon>
        <taxon>Magnoliopsida</taxon>
        <taxon>eudicotyledons</taxon>
        <taxon>Gunneridae</taxon>
        <taxon>Pentapetalae</taxon>
        <taxon>asterids</taxon>
        <taxon>campanulids</taxon>
        <taxon>Asterales</taxon>
        <taxon>Asteraceae</taxon>
        <taxon>Asteroideae</taxon>
        <taxon>Anthemideae</taxon>
        <taxon>Anthemidinae</taxon>
        <taxon>Tanacetum</taxon>
    </lineage>
</organism>
<dbReference type="InterPro" id="IPR036875">
    <property type="entry name" value="Znf_CCHC_sf"/>
</dbReference>
<evidence type="ECO:0000313" key="5">
    <source>
        <dbReference type="Proteomes" id="UP001151760"/>
    </source>
</evidence>
<feature type="compositionally biased region" description="Basic and acidic residues" evidence="2">
    <location>
        <begin position="1032"/>
        <end position="1041"/>
    </location>
</feature>
<dbReference type="SUPFAM" id="SSF53098">
    <property type="entry name" value="Ribonuclease H-like"/>
    <property type="match status" value="1"/>
</dbReference>
<dbReference type="Pfam" id="PF22936">
    <property type="entry name" value="Pol_BBD"/>
    <property type="match status" value="1"/>
</dbReference>
<dbReference type="PROSITE" id="PS50994">
    <property type="entry name" value="INTEGRASE"/>
    <property type="match status" value="1"/>
</dbReference>
<dbReference type="SUPFAM" id="SSF57756">
    <property type="entry name" value="Retrovirus zinc finger-like domains"/>
    <property type="match status" value="1"/>
</dbReference>
<dbReference type="InterPro" id="IPR054722">
    <property type="entry name" value="PolX-like_BBD"/>
</dbReference>
<dbReference type="Pfam" id="PF25597">
    <property type="entry name" value="SH3_retrovirus"/>
    <property type="match status" value="1"/>
</dbReference>
<proteinExistence type="predicted"/>
<dbReference type="InterPro" id="IPR012337">
    <property type="entry name" value="RNaseH-like_sf"/>
</dbReference>
<evidence type="ECO:0000256" key="2">
    <source>
        <dbReference type="SAM" id="MobiDB-lite"/>
    </source>
</evidence>
<feature type="compositionally biased region" description="Polar residues" evidence="2">
    <location>
        <begin position="1087"/>
        <end position="1102"/>
    </location>
</feature>
<dbReference type="Pfam" id="PF00665">
    <property type="entry name" value="rve"/>
    <property type="match status" value="1"/>
</dbReference>
<feature type="compositionally biased region" description="Polar residues" evidence="2">
    <location>
        <begin position="1065"/>
        <end position="1077"/>
    </location>
</feature>
<dbReference type="InterPro" id="IPR039537">
    <property type="entry name" value="Retrotran_Ty1/copia-like"/>
</dbReference>
<dbReference type="Proteomes" id="UP001151760">
    <property type="component" value="Unassembled WGS sequence"/>
</dbReference>
<sequence length="1102" mass="124106">MSIPVTAEEKTNKKNDVKARGLLLIALLNEHQLTFSQYPDAKSMFAAIETRFGGNAAAKKTQKILLKQQYENFSASSAESLDSIFNRLQKIVSKLAILGVIIAQEDLNSKFLSSLPPEWNTHVVVWMNKPEVETMSIDDLYNNFKIVEQKVKKSVGTSSGAQNLAFMTASSTSSTNDANTASPQVSAASPNVNATSPQVSTASVSDNTVYAFMVANPNGSNVLHQDLEHIHEDDLGAMDLKWQLSLLSVRAKKYYQRTGKKIFINVNDTVGYDKSKVECYNYHKLGHFSRECRASRSKEGFDWSDTAEEQVQTNMALMAFSDSEVYTDKTCSKTCLKNYETLKKQCDDLIVKLNQTEFIAATYKRGLATVEAQLITYRKNEVLFSEEVAVLKREVACKDYEINVLKSEFEKVKQEKDGIDFKIEKFDKASKDLDQLLGSQITDKSKKGLGYSAVPPPHPLIYNRPKKLDLSYSGLDEFKEPEFKGYGPENSEQESNVVCDKKSDNSKENYVESLVEEQVSQDTSSFVESSPNVDKETVFPVNKKGKPRQDNKGIIDSGCSRHMTGNIAYLLDFKEFDRGYVTCGGGAHGGRISVKGTLKNDSLDFEDVYFVNELKFNLFSVSQMCDKKNYVLFTNTIIFDIVPKESLTCLVAKATLDESMLWHRRLGHINFKNINKLVKDNLVRGLPTKHFENDQTCVACLKGKQHRASCKSKVLNLITKPLFMLHMDLFGLTFMSSLMHKKYCLVVTDDYSRFTWVFFLTTKDETSEILKNFIKEIENLMDKKVKIIRCDNGTEFKNKVMDDFCREKGIRREYSVARTPQQNGVAERRNRTLIEAARTMLADSKLPTTFWAEAVSTACYVQNRVLVVKPHNKTPYELFRGFKPALSFMRPFGCHVTILNTLDNLGKFDGKSDEGFFVGYSLSSKAFRVYNTRTRRVEENLHIGFLENKPMIEGNGPKWLFDIDSLTQSMNYVPIAAGTITNESAGTQEEFNAGTSTQKEEISQDCIVMPIWKDASYFDSPSKDVGNVEPKSAADDQKQVEDGPDNESDEKDKSDDDSSHKEVNTAGQHVNTTSPEVNTGRFKLNTVDPSVNTASSYDQLIS</sequence>
<dbReference type="EMBL" id="BQNB010021766">
    <property type="protein sequence ID" value="GJU09871.1"/>
    <property type="molecule type" value="Genomic_DNA"/>
</dbReference>
<dbReference type="InterPro" id="IPR025724">
    <property type="entry name" value="GAG-pre-integrase_dom"/>
</dbReference>
<feature type="compositionally biased region" description="Polar residues" evidence="2">
    <location>
        <begin position="183"/>
        <end position="200"/>
    </location>
</feature>
<protein>
    <submittedName>
        <fullName evidence="4">Ribonuclease H-like domain-containing protein</fullName>
    </submittedName>
</protein>
<keyword evidence="1" id="KW-0645">Protease</keyword>
<reference evidence="4" key="1">
    <citation type="journal article" date="2022" name="Int. J. Mol. Sci.">
        <title>Draft Genome of Tanacetum Coccineum: Genomic Comparison of Closely Related Tanacetum-Family Plants.</title>
        <authorList>
            <person name="Yamashiro T."/>
            <person name="Shiraishi A."/>
            <person name="Nakayama K."/>
            <person name="Satake H."/>
        </authorList>
    </citation>
    <scope>NUCLEOTIDE SEQUENCE</scope>
</reference>
<dbReference type="PANTHER" id="PTHR42648:SF32">
    <property type="entry name" value="RIBONUCLEASE H-LIKE DOMAIN, GAG-PRE-INTEGRASE DOMAIN PROTEIN-RELATED"/>
    <property type="match status" value="1"/>
</dbReference>
<name>A0ABQ5JC35_9ASTR</name>
<keyword evidence="1" id="KW-0378">Hydrolase</keyword>
<dbReference type="Pfam" id="PF13976">
    <property type="entry name" value="gag_pre-integrs"/>
    <property type="match status" value="1"/>
</dbReference>
<feature type="domain" description="Integrase catalytic" evidence="3">
    <location>
        <begin position="717"/>
        <end position="883"/>
    </location>
</feature>
<feature type="region of interest" description="Disordered" evidence="2">
    <location>
        <begin position="172"/>
        <end position="200"/>
    </location>
</feature>
<dbReference type="Pfam" id="PF14223">
    <property type="entry name" value="Retrotran_gag_2"/>
    <property type="match status" value="1"/>
</dbReference>
<dbReference type="PANTHER" id="PTHR42648">
    <property type="entry name" value="TRANSPOSASE, PUTATIVE-RELATED"/>
    <property type="match status" value="1"/>
</dbReference>
<dbReference type="Gene3D" id="3.30.420.10">
    <property type="entry name" value="Ribonuclease H-like superfamily/Ribonuclease H"/>
    <property type="match status" value="1"/>
</dbReference>
<evidence type="ECO:0000313" key="4">
    <source>
        <dbReference type="EMBL" id="GJU09871.1"/>
    </source>
</evidence>
<feature type="region of interest" description="Disordered" evidence="2">
    <location>
        <begin position="1020"/>
        <end position="1102"/>
    </location>
</feature>
<dbReference type="InterPro" id="IPR036397">
    <property type="entry name" value="RNaseH_sf"/>
</dbReference>
<evidence type="ECO:0000256" key="1">
    <source>
        <dbReference type="ARBA" id="ARBA00022670"/>
    </source>
</evidence>
<dbReference type="InterPro" id="IPR057670">
    <property type="entry name" value="SH3_retrovirus"/>
</dbReference>
<feature type="region of interest" description="Disordered" evidence="2">
    <location>
        <begin position="482"/>
        <end position="504"/>
    </location>
</feature>
<feature type="compositionally biased region" description="Basic and acidic residues" evidence="2">
    <location>
        <begin position="1050"/>
        <end position="1063"/>
    </location>
</feature>
<dbReference type="InterPro" id="IPR001584">
    <property type="entry name" value="Integrase_cat-core"/>
</dbReference>
<reference evidence="4" key="2">
    <citation type="submission" date="2022-01" db="EMBL/GenBank/DDBJ databases">
        <authorList>
            <person name="Yamashiro T."/>
            <person name="Shiraishi A."/>
            <person name="Satake H."/>
            <person name="Nakayama K."/>
        </authorList>
    </citation>
    <scope>NUCLEOTIDE SEQUENCE</scope>
</reference>
<feature type="compositionally biased region" description="Low complexity" evidence="2">
    <location>
        <begin position="172"/>
        <end position="182"/>
    </location>
</feature>